<dbReference type="Gene3D" id="1.10.1660.10">
    <property type="match status" value="1"/>
</dbReference>
<dbReference type="InterPro" id="IPR036244">
    <property type="entry name" value="TipA-like_antibiotic-bd"/>
</dbReference>
<dbReference type="Proteomes" id="UP001138793">
    <property type="component" value="Unassembled WGS sequence"/>
</dbReference>
<dbReference type="Pfam" id="PF07739">
    <property type="entry name" value="TipAS"/>
    <property type="match status" value="1"/>
</dbReference>
<dbReference type="RefSeq" id="WP_149472885.1">
    <property type="nucleotide sequence ID" value="NZ_JAGGMB010000019.1"/>
</dbReference>
<evidence type="ECO:0000256" key="1">
    <source>
        <dbReference type="ARBA" id="ARBA00023015"/>
    </source>
</evidence>
<evidence type="ECO:0000256" key="2">
    <source>
        <dbReference type="ARBA" id="ARBA00023125"/>
    </source>
</evidence>
<dbReference type="EMBL" id="JAGGMB010000019">
    <property type="protein sequence ID" value="MBP2079628.1"/>
    <property type="molecule type" value="Genomic_DNA"/>
</dbReference>
<keyword evidence="4" id="KW-0804">Transcription</keyword>
<proteinExistence type="predicted"/>
<gene>
    <name evidence="6" type="ORF">J2Z64_003927</name>
</gene>
<dbReference type="InterPro" id="IPR009061">
    <property type="entry name" value="DNA-bd_dom_put_sf"/>
</dbReference>
<sequence length="248" mass="29397">MVKRVREVADLIGVSTRTLRHYDQIGLLSPKETTSAGYRLYSEENLKTLQQILFFKELGFPLKEIKKIIYSPSFNQREALLLQRKMLIEKRNNIDKMIKTIDKTIKHMLGEIEMTNEEKFEGINFSHKAYEQEARIRWGNQSVEHLNAKIKSMSKEEQKSLSKRWETIFNKLALFRDYSAESQDVQAIIKEWYDFLNENFKNYSLDEFYGLGLLYMEDERFTKNIEQYGAGLTRLMSEAMKVFVDNQK</sequence>
<dbReference type="Pfam" id="PF13411">
    <property type="entry name" value="MerR_1"/>
    <property type="match status" value="1"/>
</dbReference>
<dbReference type="InterPro" id="IPR047057">
    <property type="entry name" value="MerR_fam"/>
</dbReference>
<evidence type="ECO:0000256" key="3">
    <source>
        <dbReference type="ARBA" id="ARBA00023159"/>
    </source>
</evidence>
<dbReference type="PANTHER" id="PTHR30204:SF90">
    <property type="entry name" value="HTH-TYPE TRANSCRIPTIONAL ACTIVATOR MTA"/>
    <property type="match status" value="1"/>
</dbReference>
<evidence type="ECO:0000313" key="6">
    <source>
        <dbReference type="EMBL" id="MBP2079628.1"/>
    </source>
</evidence>
<keyword evidence="7" id="KW-1185">Reference proteome</keyword>
<evidence type="ECO:0000259" key="5">
    <source>
        <dbReference type="PROSITE" id="PS50937"/>
    </source>
</evidence>
<dbReference type="Gene3D" id="1.10.490.50">
    <property type="entry name" value="Antibiotic binding domain of TipA-like multidrug resistance regulators"/>
    <property type="match status" value="1"/>
</dbReference>
<keyword evidence="2 6" id="KW-0238">DNA-binding</keyword>
<dbReference type="SMART" id="SM00422">
    <property type="entry name" value="HTH_MERR"/>
    <property type="match status" value="1"/>
</dbReference>
<dbReference type="SUPFAM" id="SSF46955">
    <property type="entry name" value="Putative DNA-binding domain"/>
    <property type="match status" value="1"/>
</dbReference>
<dbReference type="OrthoDB" id="9814833at2"/>
<accession>A0A9X0YVI1</accession>
<evidence type="ECO:0000256" key="4">
    <source>
        <dbReference type="ARBA" id="ARBA00023163"/>
    </source>
</evidence>
<dbReference type="AlphaFoldDB" id="A0A9X0YVI1"/>
<dbReference type="GO" id="GO:0003700">
    <property type="term" value="F:DNA-binding transcription factor activity"/>
    <property type="evidence" value="ECO:0007669"/>
    <property type="project" value="InterPro"/>
</dbReference>
<organism evidence="6 7">
    <name type="scientific">Oceanobacillus polygoni</name>
    <dbReference type="NCBI Taxonomy" id="1235259"/>
    <lineage>
        <taxon>Bacteria</taxon>
        <taxon>Bacillati</taxon>
        <taxon>Bacillota</taxon>
        <taxon>Bacilli</taxon>
        <taxon>Bacillales</taxon>
        <taxon>Bacillaceae</taxon>
        <taxon>Oceanobacillus</taxon>
    </lineage>
</organism>
<dbReference type="PANTHER" id="PTHR30204">
    <property type="entry name" value="REDOX-CYCLING DRUG-SENSING TRANSCRIPTIONAL ACTIVATOR SOXR"/>
    <property type="match status" value="1"/>
</dbReference>
<name>A0A9X0YVI1_9BACI</name>
<dbReference type="InterPro" id="IPR000551">
    <property type="entry name" value="MerR-type_HTH_dom"/>
</dbReference>
<dbReference type="GO" id="GO:0003677">
    <property type="term" value="F:DNA binding"/>
    <property type="evidence" value="ECO:0007669"/>
    <property type="project" value="UniProtKB-KW"/>
</dbReference>
<dbReference type="InterPro" id="IPR012925">
    <property type="entry name" value="TipAS_dom"/>
</dbReference>
<dbReference type="CDD" id="cd01106">
    <property type="entry name" value="HTH_TipAL-Mta"/>
    <property type="match status" value="1"/>
</dbReference>
<comment type="caution">
    <text evidence="6">The sequence shown here is derived from an EMBL/GenBank/DDBJ whole genome shotgun (WGS) entry which is preliminary data.</text>
</comment>
<dbReference type="PROSITE" id="PS50937">
    <property type="entry name" value="HTH_MERR_2"/>
    <property type="match status" value="1"/>
</dbReference>
<feature type="domain" description="HTH merR-type" evidence="5">
    <location>
        <begin position="1"/>
        <end position="71"/>
    </location>
</feature>
<keyword evidence="1" id="KW-0805">Transcription regulation</keyword>
<dbReference type="SUPFAM" id="SSF89082">
    <property type="entry name" value="Antibiotic binding domain of TipA-like multidrug resistance regulators"/>
    <property type="match status" value="1"/>
</dbReference>
<evidence type="ECO:0000313" key="7">
    <source>
        <dbReference type="Proteomes" id="UP001138793"/>
    </source>
</evidence>
<keyword evidence="3" id="KW-0010">Activator</keyword>
<reference evidence="6" key="1">
    <citation type="submission" date="2021-03" db="EMBL/GenBank/DDBJ databases">
        <title>Genomic Encyclopedia of Type Strains, Phase IV (KMG-IV): sequencing the most valuable type-strain genomes for metagenomic binning, comparative biology and taxonomic classification.</title>
        <authorList>
            <person name="Goeker M."/>
        </authorList>
    </citation>
    <scope>NUCLEOTIDE SEQUENCE</scope>
    <source>
        <strain evidence="6">DSM 107338</strain>
    </source>
</reference>
<protein>
    <submittedName>
        <fullName evidence="6">DNA-binding transcriptional MerR regulator</fullName>
    </submittedName>
</protein>